<evidence type="ECO:0000256" key="1">
    <source>
        <dbReference type="SAM" id="MobiDB-lite"/>
    </source>
</evidence>
<feature type="region of interest" description="Disordered" evidence="1">
    <location>
        <begin position="2932"/>
        <end position="2971"/>
    </location>
</feature>
<keyword evidence="5" id="KW-1185">Reference proteome</keyword>
<dbReference type="STRING" id="42249.A0A317SN33"/>
<evidence type="ECO:0000313" key="5">
    <source>
        <dbReference type="Proteomes" id="UP000246991"/>
    </source>
</evidence>
<feature type="compositionally biased region" description="Low complexity" evidence="1">
    <location>
        <begin position="1070"/>
        <end position="1083"/>
    </location>
</feature>
<protein>
    <submittedName>
        <fullName evidence="4">Uncharacterized protein</fullName>
    </submittedName>
</protein>
<dbReference type="InterPro" id="IPR056779">
    <property type="entry name" value="Csf1_C"/>
</dbReference>
<feature type="region of interest" description="Disordered" evidence="1">
    <location>
        <begin position="1"/>
        <end position="79"/>
    </location>
</feature>
<dbReference type="Pfam" id="PF21678">
    <property type="entry name" value="Csf1_N"/>
    <property type="match status" value="2"/>
</dbReference>
<comment type="caution">
    <text evidence="4">The sequence shown here is derived from an EMBL/GenBank/DDBJ whole genome shotgun (WGS) entry which is preliminary data.</text>
</comment>
<evidence type="ECO:0000313" key="4">
    <source>
        <dbReference type="EMBL" id="PWW75090.1"/>
    </source>
</evidence>
<feature type="compositionally biased region" description="Low complexity" evidence="1">
    <location>
        <begin position="163"/>
        <end position="177"/>
    </location>
</feature>
<dbReference type="Pfam" id="PF25038">
    <property type="entry name" value="Csf1_C"/>
    <property type="match status" value="1"/>
</dbReference>
<dbReference type="EMBL" id="PYWC01000052">
    <property type="protein sequence ID" value="PWW75090.1"/>
    <property type="molecule type" value="Genomic_DNA"/>
</dbReference>
<feature type="domain" description="Csf1 N-terminal" evidence="2">
    <location>
        <begin position="85"/>
        <end position="683"/>
    </location>
</feature>
<dbReference type="GO" id="GO:0016020">
    <property type="term" value="C:membrane"/>
    <property type="evidence" value="ECO:0007669"/>
    <property type="project" value="InterPro"/>
</dbReference>
<feature type="region of interest" description="Disordered" evidence="1">
    <location>
        <begin position="1065"/>
        <end position="1087"/>
    </location>
</feature>
<gene>
    <name evidence="4" type="ORF">C7212DRAFT_297830</name>
</gene>
<feature type="domain" description="Csf1 N-terminal" evidence="2">
    <location>
        <begin position="701"/>
        <end position="996"/>
    </location>
</feature>
<feature type="region of interest" description="Disordered" evidence="1">
    <location>
        <begin position="1015"/>
        <end position="1036"/>
    </location>
</feature>
<feature type="compositionally biased region" description="Gly residues" evidence="1">
    <location>
        <begin position="10"/>
        <end position="26"/>
    </location>
</feature>
<organism evidence="4 5">
    <name type="scientific">Tuber magnatum</name>
    <name type="common">white Piedmont truffle</name>
    <dbReference type="NCBI Taxonomy" id="42249"/>
    <lineage>
        <taxon>Eukaryota</taxon>
        <taxon>Fungi</taxon>
        <taxon>Dikarya</taxon>
        <taxon>Ascomycota</taxon>
        <taxon>Pezizomycotina</taxon>
        <taxon>Pezizomycetes</taxon>
        <taxon>Pezizales</taxon>
        <taxon>Tuberaceae</taxon>
        <taxon>Tuber</taxon>
    </lineage>
</organism>
<feature type="region of interest" description="Disordered" evidence="1">
    <location>
        <begin position="2750"/>
        <end position="2771"/>
    </location>
</feature>
<dbReference type="PANTHER" id="PTHR32085">
    <property type="entry name" value="PROTEIN CSF1"/>
    <property type="match status" value="1"/>
</dbReference>
<dbReference type="GO" id="GO:0006113">
    <property type="term" value="P:fermentation"/>
    <property type="evidence" value="ECO:0007669"/>
    <property type="project" value="InterPro"/>
</dbReference>
<feature type="region of interest" description="Disordered" evidence="1">
    <location>
        <begin position="2369"/>
        <end position="2396"/>
    </location>
</feature>
<dbReference type="Proteomes" id="UP000246991">
    <property type="component" value="Unassembled WGS sequence"/>
</dbReference>
<reference evidence="4 5" key="1">
    <citation type="submission" date="2018-03" db="EMBL/GenBank/DDBJ databases">
        <title>Genomes of Pezizomycetes fungi and the evolution of truffles.</title>
        <authorList>
            <person name="Murat C."/>
            <person name="Payen T."/>
            <person name="Noel B."/>
            <person name="Kuo A."/>
            <person name="Martin F.M."/>
        </authorList>
    </citation>
    <scope>NUCLEOTIDE SEQUENCE [LARGE SCALE GENOMIC DNA]</scope>
    <source>
        <strain evidence="4">091103-1</strain>
    </source>
</reference>
<dbReference type="PANTHER" id="PTHR32085:SF3">
    <property type="entry name" value="PROTEIN CSF1"/>
    <property type="match status" value="1"/>
</dbReference>
<evidence type="ECO:0000259" key="3">
    <source>
        <dbReference type="Pfam" id="PF25038"/>
    </source>
</evidence>
<accession>A0A317SN33</accession>
<sequence>MEQMAQAGAGPDGGNASRGGHGGDLGGQFDTAESHGGDTSTLKGSRSKAQTESVSARRASIGSQMGDNGHAGEKLTGGASMEEEKLTVMLRVLPIKIEIHRGAIVMGNNNVPSILVAHFEKADAYIDATVSQPIDKYKQLFTFSFTHPIIEMKTNRDYKESLSSRGSRLLSSDSQDLNKAPHVQRSRRQKLRDLLPLFSESAESLAPSVKHEPETKKQQGGGIGPVQDKWMGLSRYLDESQQEERWKTEPVEYAKVTTLVDCPSGRLSLYWDVPGPVPRPSTASTLGTARENGLGEDINGCQYSPPAWGIDLAFDGGTIHYGPWADRQRVFLQNMFFPRVFKTSTPARRLAPGQDRVPTKFRLFVELSSSTILRVPIREESKDKKFRRRKNDGEARPFGWVEVKVGPESTISYDMSMAPGKDGWTNKLNLDLKTPEVRSSVNHGLFWKADNQSLECDLSGPLKWNAKHIWIFDVLSRGLKLFILREHVTLLTDLISDWSSGPPTEYLTFTPFVYEMGLRFEDTYEVCMNVNDQNIINNPSDLEDNTFIILHGAGGLRASVVLDMTRFRPDDSMVVFDIWLDDSGGQRNKLELGVRQPVWNTWNSFLGPELGMKLGSVEEFRLKGSYNFYSAVEPGLVDTLLLDIIGAGLRLKLFGFLIRYFLIVRENYFGENLHFKTLEEWQKQREGDGTLALAGGGAAMKTNDLDVILNVDSKDCSVVLPKRIYGAEGGLELNMAIVGMDMRFTNYYMDLQLDLSPISASVTSSPHTSQLFVDGLTIYGHRLFGLPPTEPTYICNWDINVGSVVGECTTEFLHTTVSALKAFIFAFEDIENALPVPPGHIVVIHDVTFVRLNVRAMQIWLHLDNSQLAFRITSGEIAFVLNDLADEKHSERISLSLPDLSMACIDVRQDTGEAETRGYLDTSLKMTIFERKKEFSKHRSSQMKHVRESDYRTGRANFLLRDDFEGIGSRGSSLYNEDMDQTEPTLPLPGLPTPIHGMVRDSLVCSFRKIHLPNSPRRSAGRAASSRRAASSHAPSFHSAVESFSDALSFAPDTRSFIRAPTLTTLGSLTPKPSSTPRTYSSRSIRKPASRVRLSSPFARPNFPLEAIVPNLKNVPIFTAGSERSAADGEAEGSPVSAETFIDEKTAHESVLVEFTPGIRGYCTAVAIKAVARLLGCLQVETPEGILDIIQEDVIEKLASLARPSNDSKIIEVCLKIPQLKFYFTNPIPQQVPNNVQSFNDRKPDEDSFNLELRGFLVAARSKTIFPERSPNPPEINSAKRIFSIHLLLDGLELTLKQLLAGSSDPFTKPALGILVEDLLFWASTHEASNASLQIENIVSSLQSKQALFLYDAVDRTAPLIEDIEQAFGALSGERDRMRDLAYRLAVAGARPESRVMSDPPALTRPSYVLRSSLDHVRVHDSWKVMSRMRHIYRSLSPTHRQDVDRQCIGNMGNCPLDARRQVVGAFERWRSWELVNLEHSFVVRAIFGSGPKGDGAIILPGIADARIMLVGVRLLVDPGPMQCEFSVRNISTAVSIGSPGESNTGGLLAAELGPGVSASVTAQVHCRSIELSLTWEILDIAGGLAKALAGRGGDTKPCSPGESPLKTAGAARKKKPSFHLLWTVDTGSISLDTVNIKSFSIAYGMQASLFISEQKMELQDSLIGSALLRADLVTSELSYTGKVLSLAKAHKPSLYGHFDEHCLAATRFNIWKIAGSCGTISFNVKEEVLGLMEVIDVIVNDELSQIWKLVEGVKNINSATNSLPKSPSYLKRTVHVIHLTLSLENFSIEATLLPSLTYLMHGNGVRLSTRPINATEEMVIDFDVLRHEHEIRTGYDRQQTRRISALQIPAINGRVRDCISAEERLLEGFLSVEAIQLDASSLQSLFNALNKPEVSNVVDEARVEWIGTQARLGEMFGRSKGTRAPSVKPGAPLVYRAHVGVSGLKIQTSAPSASLEIDLGSIQMHASNRPKPDSEILSIPEIHLEFRKITVGLNRVGTQGVLDSCGYVELHASLLFSTKKTPRGKSVRAFFIKSRSLRVDLFAETASTIVDVAGHLQDKLKDLDLSREVKYLRKLRKSKPLIVVDYSEAGQSGVELFSSMIAVEMMGIQVSWIVGNSGPSLSANHPRQNLVLSFKRIDFATATRKENEACLTIEEFLLEVVDANTHRKQSARSGNSALMPEVIFNAAYFVNESDRRLAIQAKGTSLDLRVTSSVVLAVSDLESSIATASEKLRHASATWKSTPTESGAERESVFGTKRLGSVLVDADFAGAVVHISNVSDSPTLPGLSSTRGGVGSPQGRFGQFAHGESNGTTILRSPGLAFKAEYVAPPNEDPSLNAEIKVSASSNTLYPSVVPLILEMTSNVKEVMRDPKEARPGVKHSKGSQGGKESPPPDPAAILGHCKLNIGLRICKQEFTLSCQPIARVAASTEYKEIYVTVSTCEDPESGRFYAISATVAGLRTSVRHVYSRESTGYLEVESMVVSLMNSKHLNGSEGLSCIMKLSPMKALLNVKQFQDFLLFREIWLPEEIRSSTPTPAVPSPEPPSMLVQRYHKVTATKAFPWNTTMAISEIDLHLDLGQALGRTALLVSNFWVDSRKTSDWEQTMCLGFDMMRVSATGRASGFVDLKNLKARTAIHWRSAVADDVIRAPLIQASLSLEQLQVKTSFDYQAFLVADITRFSFLMYNVQRNSGNAGDRLAGVLDGDKVHVYCTAQSASQGLALYQALLRLAQEKIASYQISLKDVEKYLSRPSQPNHNSPAPPETLSVSVHKETHPPPTFLSLHTDVVVSLKEVNIGAFPSTFYDNQVFKMEALNATARFAVEVVDERLHSKLEMTLGELRIALSQIRRTEVLGQDFAVEDIVRNCGVTKGGTILKVPQVTAFMHTWNKAGSMDIDYIFKSAFEGKVDVGWNYSRVSFIKGMWATHVKSMAQRQGKSVSSPHITINTDDSPSPSEVSGEDGGSERKEKGKITAVVNVPQSRYEYNALESPVIETPQLRDMGEATPPLEWIGLHRDRLPNLTHQIVIVSLLEIAREVEDAYSKILGTSRLELSAK</sequence>
<name>A0A317SN33_9PEZI</name>
<dbReference type="OrthoDB" id="10051416at2759"/>
<feature type="domain" description="Csf1 C-terminal region" evidence="3">
    <location>
        <begin position="2309"/>
        <end position="3045"/>
    </location>
</feature>
<feature type="region of interest" description="Disordered" evidence="1">
    <location>
        <begin position="163"/>
        <end position="187"/>
    </location>
</feature>
<feature type="region of interest" description="Disordered" evidence="1">
    <location>
        <begin position="203"/>
        <end position="228"/>
    </location>
</feature>
<dbReference type="InterPro" id="IPR029636">
    <property type="entry name" value="Csf1"/>
</dbReference>
<proteinExistence type="predicted"/>
<evidence type="ECO:0000259" key="2">
    <source>
        <dbReference type="Pfam" id="PF21678"/>
    </source>
</evidence>
<feature type="compositionally biased region" description="Polar residues" evidence="1">
    <location>
        <begin position="2932"/>
        <end position="2954"/>
    </location>
</feature>
<feature type="compositionally biased region" description="Polar residues" evidence="1">
    <location>
        <begin position="37"/>
        <end position="54"/>
    </location>
</feature>
<dbReference type="InterPro" id="IPR048636">
    <property type="entry name" value="Csf1_N"/>
</dbReference>